<evidence type="ECO:0000259" key="7">
    <source>
        <dbReference type="Pfam" id="PF00933"/>
    </source>
</evidence>
<accession>A0A7W8VE94</accession>
<dbReference type="InterPro" id="IPR017853">
    <property type="entry name" value="GH"/>
</dbReference>
<comment type="caution">
    <text evidence="9">The sequence shown here is derived from an EMBL/GenBank/DDBJ whole genome shotgun (WGS) entry which is preliminary data.</text>
</comment>
<evidence type="ECO:0000256" key="3">
    <source>
        <dbReference type="ARBA" id="ARBA00012663"/>
    </source>
</evidence>
<keyword evidence="6" id="KW-0732">Signal</keyword>
<dbReference type="Pfam" id="PF00933">
    <property type="entry name" value="Glyco_hydro_3"/>
    <property type="match status" value="1"/>
</dbReference>
<dbReference type="InterPro" id="IPR036881">
    <property type="entry name" value="Glyco_hydro_3_C_sf"/>
</dbReference>
<keyword evidence="4 9" id="KW-0378">Hydrolase</keyword>
<dbReference type="Proteomes" id="UP000572635">
    <property type="component" value="Unassembled WGS sequence"/>
</dbReference>
<dbReference type="GO" id="GO:0009254">
    <property type="term" value="P:peptidoglycan turnover"/>
    <property type="evidence" value="ECO:0007669"/>
    <property type="project" value="TreeGrafter"/>
</dbReference>
<evidence type="ECO:0000313" key="9">
    <source>
        <dbReference type="EMBL" id="MBB5432833.1"/>
    </source>
</evidence>
<evidence type="ECO:0000256" key="4">
    <source>
        <dbReference type="ARBA" id="ARBA00022801"/>
    </source>
</evidence>
<keyword evidence="5 9" id="KW-0326">Glycosidase</keyword>
<dbReference type="InterPro" id="IPR050226">
    <property type="entry name" value="NagZ_Beta-hexosaminidase"/>
</dbReference>
<comment type="catalytic activity">
    <reaction evidence="1">
        <text>Hydrolysis of terminal non-reducing N-acetyl-D-hexosamine residues in N-acetyl-beta-D-hexosaminides.</text>
        <dbReference type="EC" id="3.2.1.52"/>
    </reaction>
</comment>
<dbReference type="EC" id="3.2.1.52" evidence="3"/>
<feature type="domain" description="Glycoside hydrolase family 3 N-terminal" evidence="7">
    <location>
        <begin position="57"/>
        <end position="375"/>
    </location>
</feature>
<protein>
    <recommendedName>
        <fullName evidence="3">beta-N-acetylhexosaminidase</fullName>
        <ecNumber evidence="3">3.2.1.52</ecNumber>
    </recommendedName>
</protein>
<dbReference type="Pfam" id="PF01915">
    <property type="entry name" value="Glyco_hydro_3_C"/>
    <property type="match status" value="1"/>
</dbReference>
<gene>
    <name evidence="9" type="ORF">HDA36_002917</name>
</gene>
<proteinExistence type="inferred from homology"/>
<dbReference type="PANTHER" id="PTHR30480">
    <property type="entry name" value="BETA-HEXOSAMINIDASE-RELATED"/>
    <property type="match status" value="1"/>
</dbReference>
<name>A0A7W8VE94_9ACTN</name>
<reference evidence="9 10" key="1">
    <citation type="submission" date="2020-08" db="EMBL/GenBank/DDBJ databases">
        <title>Sequencing the genomes of 1000 actinobacteria strains.</title>
        <authorList>
            <person name="Klenk H.-P."/>
        </authorList>
    </citation>
    <scope>NUCLEOTIDE SEQUENCE [LARGE SCALE GENOMIC DNA]</scope>
    <source>
        <strain evidence="9 10">DSM 44551</strain>
    </source>
</reference>
<dbReference type="AlphaFoldDB" id="A0A7W8VE94"/>
<dbReference type="Gene3D" id="3.40.50.1700">
    <property type="entry name" value="Glycoside hydrolase family 3 C-terminal domain"/>
    <property type="match status" value="2"/>
</dbReference>
<dbReference type="PANTHER" id="PTHR30480:SF13">
    <property type="entry name" value="BETA-HEXOSAMINIDASE"/>
    <property type="match status" value="1"/>
</dbReference>
<feature type="chain" id="PRO_5030527510" description="beta-N-acetylhexosaminidase" evidence="6">
    <location>
        <begin position="23"/>
        <end position="551"/>
    </location>
</feature>
<dbReference type="Gene3D" id="3.20.20.300">
    <property type="entry name" value="Glycoside hydrolase, family 3, N-terminal domain"/>
    <property type="match status" value="1"/>
</dbReference>
<dbReference type="InterPro" id="IPR036962">
    <property type="entry name" value="Glyco_hydro_3_N_sf"/>
</dbReference>
<dbReference type="GO" id="GO:0004563">
    <property type="term" value="F:beta-N-acetylhexosaminidase activity"/>
    <property type="evidence" value="ECO:0007669"/>
    <property type="project" value="UniProtKB-EC"/>
</dbReference>
<evidence type="ECO:0000256" key="5">
    <source>
        <dbReference type="ARBA" id="ARBA00023295"/>
    </source>
</evidence>
<dbReference type="GO" id="GO:0005975">
    <property type="term" value="P:carbohydrate metabolic process"/>
    <property type="evidence" value="ECO:0007669"/>
    <property type="project" value="InterPro"/>
</dbReference>
<feature type="signal peptide" evidence="6">
    <location>
        <begin position="1"/>
        <end position="22"/>
    </location>
</feature>
<evidence type="ECO:0000256" key="6">
    <source>
        <dbReference type="SAM" id="SignalP"/>
    </source>
</evidence>
<dbReference type="InterPro" id="IPR002772">
    <property type="entry name" value="Glyco_hydro_3_C"/>
</dbReference>
<dbReference type="PROSITE" id="PS51257">
    <property type="entry name" value="PROKAR_LIPOPROTEIN"/>
    <property type="match status" value="1"/>
</dbReference>
<dbReference type="EMBL" id="JACHDB010000001">
    <property type="protein sequence ID" value="MBB5432833.1"/>
    <property type="molecule type" value="Genomic_DNA"/>
</dbReference>
<sequence length="551" mass="56035">MSLRRLLAPLGAGLLLLSTACAQGGGGSPGGSGGAGSEEEGPDAAATAEEALAGMELADKVGQLLVLTAAGTTAEENAEAIEAYRPGGFIYFPENLTDTEQITALSNGLQKSAEEATGVPLFLGIDQEQGMVARLPLGAHFPDAMAVGATRDTGQAAALAGTTATELKALGINMDYAPDADVNVNPDNPVIGIRSFGSDPELVADMAIAEAEAFEEAGVVPVVKHFPGHGDTDVDSHTGLPVVDKPRAEWEETDLPPFRRAVEAGVDAVMTAHVFLPELDDSGEPSTLSPEIIDGVLRGELGYDGVVTTDALNMEGVRQTHDDGEIAVRAIEAGADQLLMPPDPKAAVDAVTAAVQDGRITEERLDESVRRILELKAERGLFGAEPADPEQAAATVGSEEHLQAAQDVADASVTLLRNDGGALPVAEGAEVSVAGEGADEIAAALEELGVTVVDSAAGADLAVVGTDGGRADAEHREAVRQAGSTPVAVVAQGAPYDAAELESDAYLAVYSAVEVSRTAAARAIAGEVAPSGRLPVAVPGTDYGFGAGTGY</sequence>
<comment type="similarity">
    <text evidence="2">Belongs to the glycosyl hydrolase 3 family.</text>
</comment>
<evidence type="ECO:0000313" key="10">
    <source>
        <dbReference type="Proteomes" id="UP000572635"/>
    </source>
</evidence>
<evidence type="ECO:0000256" key="2">
    <source>
        <dbReference type="ARBA" id="ARBA00005336"/>
    </source>
</evidence>
<dbReference type="SUPFAM" id="SSF52279">
    <property type="entry name" value="Beta-D-glucan exohydrolase, C-terminal domain"/>
    <property type="match status" value="1"/>
</dbReference>
<dbReference type="InterPro" id="IPR001764">
    <property type="entry name" value="Glyco_hydro_3_N"/>
</dbReference>
<evidence type="ECO:0000259" key="8">
    <source>
        <dbReference type="Pfam" id="PF01915"/>
    </source>
</evidence>
<keyword evidence="10" id="KW-1185">Reference proteome</keyword>
<dbReference type="RefSeq" id="WP_184392343.1">
    <property type="nucleotide sequence ID" value="NZ_BAAAJD010000073.1"/>
</dbReference>
<evidence type="ECO:0000256" key="1">
    <source>
        <dbReference type="ARBA" id="ARBA00001231"/>
    </source>
</evidence>
<dbReference type="SUPFAM" id="SSF51445">
    <property type="entry name" value="(Trans)glycosidases"/>
    <property type="match status" value="1"/>
</dbReference>
<feature type="domain" description="Glycoside hydrolase family 3 C-terminal" evidence="8">
    <location>
        <begin position="430"/>
        <end position="541"/>
    </location>
</feature>
<organism evidence="9 10">
    <name type="scientific">Nocardiopsis composta</name>
    <dbReference type="NCBI Taxonomy" id="157465"/>
    <lineage>
        <taxon>Bacteria</taxon>
        <taxon>Bacillati</taxon>
        <taxon>Actinomycetota</taxon>
        <taxon>Actinomycetes</taxon>
        <taxon>Streptosporangiales</taxon>
        <taxon>Nocardiopsidaceae</taxon>
        <taxon>Nocardiopsis</taxon>
    </lineage>
</organism>